<reference evidence="3 4" key="1">
    <citation type="submission" date="2022-10" db="EMBL/GenBank/DDBJ databases">
        <title>Defluviimonas sp. nov., isolated from ocean surface sediments.</title>
        <authorList>
            <person name="He W."/>
            <person name="Wang L."/>
            <person name="Zhang D.-F."/>
        </authorList>
    </citation>
    <scope>NUCLEOTIDE SEQUENCE [LARGE SCALE GENOMIC DNA]</scope>
    <source>
        <strain evidence="3 4">WL0024</strain>
    </source>
</reference>
<evidence type="ECO:0000259" key="2">
    <source>
        <dbReference type="SMART" id="SM00822"/>
    </source>
</evidence>
<dbReference type="PANTHER" id="PTHR42760">
    <property type="entry name" value="SHORT-CHAIN DEHYDROGENASES/REDUCTASES FAMILY MEMBER"/>
    <property type="match status" value="1"/>
</dbReference>
<proteinExistence type="inferred from homology"/>
<gene>
    <name evidence="3" type="ORF">OEZ60_05180</name>
</gene>
<dbReference type="Proteomes" id="UP001209535">
    <property type="component" value="Unassembled WGS sequence"/>
</dbReference>
<dbReference type="InterPro" id="IPR036291">
    <property type="entry name" value="NAD(P)-bd_dom_sf"/>
</dbReference>
<dbReference type="SUPFAM" id="SSF51735">
    <property type="entry name" value="NAD(P)-binding Rossmann-fold domains"/>
    <property type="match status" value="1"/>
</dbReference>
<dbReference type="PRINTS" id="PR00081">
    <property type="entry name" value="GDHRDH"/>
</dbReference>
<protein>
    <submittedName>
        <fullName evidence="3">SDR family oxidoreductase</fullName>
    </submittedName>
</protein>
<dbReference type="NCBIfam" id="NF005559">
    <property type="entry name" value="PRK07231.1"/>
    <property type="match status" value="1"/>
</dbReference>
<dbReference type="Gene3D" id="3.40.50.720">
    <property type="entry name" value="NAD(P)-binding Rossmann-like Domain"/>
    <property type="match status" value="1"/>
</dbReference>
<name>A0ABT2X0D1_9RHOB</name>
<feature type="domain" description="Ketoreductase" evidence="2">
    <location>
        <begin position="8"/>
        <end position="206"/>
    </location>
</feature>
<accession>A0ABT2X0D1</accession>
<dbReference type="SMART" id="SM00822">
    <property type="entry name" value="PKS_KR"/>
    <property type="match status" value="1"/>
</dbReference>
<dbReference type="PROSITE" id="PS00061">
    <property type="entry name" value="ADH_SHORT"/>
    <property type="match status" value="1"/>
</dbReference>
<dbReference type="EMBL" id="JAOVQO010000004">
    <property type="protein sequence ID" value="MCU9847392.1"/>
    <property type="molecule type" value="Genomic_DNA"/>
</dbReference>
<evidence type="ECO:0000256" key="1">
    <source>
        <dbReference type="ARBA" id="ARBA00006484"/>
    </source>
</evidence>
<dbReference type="CDD" id="cd05233">
    <property type="entry name" value="SDR_c"/>
    <property type="match status" value="1"/>
</dbReference>
<dbReference type="InterPro" id="IPR057326">
    <property type="entry name" value="KR_dom"/>
</dbReference>
<sequence>MRFDFTDKRVLVTGGTRGIGRATAEAFLEAGARVAVNGRTPASTSSAIAALGSGARLVSAPGDVATASGCKAIVDAAIEGLGGLDMLVNSAGVGDSGPIEEIDEAFWDEMLAVNLKGTFFCIRWALGALRESKGNIVNVASDAGLMGDVGSGTVYCASKGGVVNMTRAMALELAPDVRVNCVCPGYVDTDMVRRDGIDRAADPLAAERALIDYAPLKRIAAPSEIATSILYMASDDARFVTGAAFQIDGGSTAGQ</sequence>
<organism evidence="3 4">
    <name type="scientific">Albidovulum salinarum</name>
    <dbReference type="NCBI Taxonomy" id="2984153"/>
    <lineage>
        <taxon>Bacteria</taxon>
        <taxon>Pseudomonadati</taxon>
        <taxon>Pseudomonadota</taxon>
        <taxon>Alphaproteobacteria</taxon>
        <taxon>Rhodobacterales</taxon>
        <taxon>Paracoccaceae</taxon>
        <taxon>Albidovulum</taxon>
    </lineage>
</organism>
<dbReference type="InterPro" id="IPR002347">
    <property type="entry name" value="SDR_fam"/>
</dbReference>
<evidence type="ECO:0000313" key="4">
    <source>
        <dbReference type="Proteomes" id="UP001209535"/>
    </source>
</evidence>
<dbReference type="InterPro" id="IPR020904">
    <property type="entry name" value="Sc_DH/Rdtase_CS"/>
</dbReference>
<keyword evidence="4" id="KW-1185">Reference proteome</keyword>
<dbReference type="Pfam" id="PF13561">
    <property type="entry name" value="adh_short_C2"/>
    <property type="match status" value="1"/>
</dbReference>
<comment type="caution">
    <text evidence="3">The sequence shown here is derived from an EMBL/GenBank/DDBJ whole genome shotgun (WGS) entry which is preliminary data.</text>
</comment>
<dbReference type="RefSeq" id="WP_263333900.1">
    <property type="nucleotide sequence ID" value="NZ_JAOVQO010000004.1"/>
</dbReference>
<dbReference type="PRINTS" id="PR00080">
    <property type="entry name" value="SDRFAMILY"/>
</dbReference>
<evidence type="ECO:0000313" key="3">
    <source>
        <dbReference type="EMBL" id="MCU9847392.1"/>
    </source>
</evidence>
<comment type="similarity">
    <text evidence="1">Belongs to the short-chain dehydrogenases/reductases (SDR) family.</text>
</comment>